<dbReference type="EMBL" id="RKRA01000001">
    <property type="protein sequence ID" value="RPF26314.1"/>
    <property type="molecule type" value="Genomic_DNA"/>
</dbReference>
<keyword evidence="3" id="KW-0732">Signal</keyword>
<keyword evidence="2" id="KW-1133">Transmembrane helix</keyword>
<feature type="signal peptide" evidence="3">
    <location>
        <begin position="1"/>
        <end position="26"/>
    </location>
</feature>
<gene>
    <name evidence="4" type="ORF">EDD32_0751</name>
</gene>
<evidence type="ECO:0000256" key="2">
    <source>
        <dbReference type="SAM" id="Phobius"/>
    </source>
</evidence>
<evidence type="ECO:0000313" key="5">
    <source>
        <dbReference type="Proteomes" id="UP000280726"/>
    </source>
</evidence>
<feature type="compositionally biased region" description="Polar residues" evidence="1">
    <location>
        <begin position="221"/>
        <end position="230"/>
    </location>
</feature>
<feature type="region of interest" description="Disordered" evidence="1">
    <location>
        <begin position="279"/>
        <end position="364"/>
    </location>
</feature>
<protein>
    <recommendedName>
        <fullName evidence="6">LPXTG-motif cell wall-anchored protein</fullName>
    </recommendedName>
</protein>
<feature type="compositionally biased region" description="Acidic residues" evidence="1">
    <location>
        <begin position="104"/>
        <end position="185"/>
    </location>
</feature>
<keyword evidence="2" id="KW-0812">Transmembrane</keyword>
<comment type="caution">
    <text evidence="4">The sequence shown here is derived from an EMBL/GenBank/DDBJ whole genome shotgun (WGS) entry which is preliminary data.</text>
</comment>
<evidence type="ECO:0000313" key="4">
    <source>
        <dbReference type="EMBL" id="RPF26314.1"/>
    </source>
</evidence>
<feature type="compositionally biased region" description="Acidic residues" evidence="1">
    <location>
        <begin position="306"/>
        <end position="318"/>
    </location>
</feature>
<evidence type="ECO:0000256" key="1">
    <source>
        <dbReference type="SAM" id="MobiDB-lite"/>
    </source>
</evidence>
<keyword evidence="2" id="KW-0472">Membrane</keyword>
<feature type="compositionally biased region" description="Low complexity" evidence="1">
    <location>
        <begin position="296"/>
        <end position="305"/>
    </location>
</feature>
<dbReference type="AlphaFoldDB" id="A0A3N4Z398"/>
<dbReference type="Proteomes" id="UP000280726">
    <property type="component" value="Unassembled WGS sequence"/>
</dbReference>
<accession>A0A3N4Z398</accession>
<name>A0A3N4Z398_9MICO</name>
<feature type="compositionally biased region" description="Acidic residues" evidence="1">
    <location>
        <begin position="279"/>
        <end position="289"/>
    </location>
</feature>
<proteinExistence type="predicted"/>
<feature type="compositionally biased region" description="Low complexity" evidence="1">
    <location>
        <begin position="332"/>
        <end position="342"/>
    </location>
</feature>
<evidence type="ECO:0008006" key="6">
    <source>
        <dbReference type="Google" id="ProtNLM"/>
    </source>
</evidence>
<feature type="chain" id="PRO_5018012691" description="LPXTG-motif cell wall-anchored protein" evidence="3">
    <location>
        <begin position="27"/>
        <end position="417"/>
    </location>
</feature>
<evidence type="ECO:0000256" key="3">
    <source>
        <dbReference type="SAM" id="SignalP"/>
    </source>
</evidence>
<sequence>MKNTLRGASVATAILIAGALSVPAYANNGRGQDEVQDPRVTLCQATASAKNPYVMITVDAASAYNGHLGSGDVVPVFTYLGQTYGPFGDQSILAAGCAVVVEEPPAEEPPVEEPPAEEPPAEEPPAEEPPAEEPPAEEPPAEEPPAEEPPAEEPPAEEPPAEEPPAEEPPAEEPPAEEPPAEEPPAEVPPVEEPGDGGALPDEQTPEPPAVEPADPKVTICQATASEQNPYVTITVDAAAAYNGHLGGDDIVPVFTYLGETYGPFGDQDILAAGCAVADEEPPVEEEPPAEPPVDVPDGGTSPDDQTPDPETPVDETPDPTTPVDETPDPTTPSTPVDTGTSDVEEGRMDEPASRSLDGLVGRAPVTTPVVTESAVAARTVTVKTLPNTGGTTGPLAIAALAAVALGAAMIRRSARV</sequence>
<feature type="region of interest" description="Disordered" evidence="1">
    <location>
        <begin position="104"/>
        <end position="230"/>
    </location>
</feature>
<reference evidence="4 5" key="1">
    <citation type="submission" date="2018-11" db="EMBL/GenBank/DDBJ databases">
        <title>Sequencing the genomes of 1000 actinobacteria strains.</title>
        <authorList>
            <person name="Klenk H.-P."/>
        </authorList>
    </citation>
    <scope>NUCLEOTIDE SEQUENCE [LARGE SCALE GENOMIC DNA]</scope>
    <source>
        <strain evidence="4 5">DSM 14418</strain>
    </source>
</reference>
<feature type="transmembrane region" description="Helical" evidence="2">
    <location>
        <begin position="394"/>
        <end position="411"/>
    </location>
</feature>
<keyword evidence="5" id="KW-1185">Reference proteome</keyword>
<organism evidence="4 5">
    <name type="scientific">Georgenia muralis</name>
    <dbReference type="NCBI Taxonomy" id="154117"/>
    <lineage>
        <taxon>Bacteria</taxon>
        <taxon>Bacillati</taxon>
        <taxon>Actinomycetota</taxon>
        <taxon>Actinomycetes</taxon>
        <taxon>Micrococcales</taxon>
        <taxon>Bogoriellaceae</taxon>
        <taxon>Georgenia</taxon>
    </lineage>
</organism>